<dbReference type="SMART" id="SM00129">
    <property type="entry name" value="KISc"/>
    <property type="match status" value="1"/>
</dbReference>
<keyword evidence="2 3" id="KW-0067">ATP-binding</keyword>
<feature type="compositionally biased region" description="Basic and acidic residues" evidence="4">
    <location>
        <begin position="1509"/>
        <end position="1521"/>
    </location>
</feature>
<feature type="region of interest" description="Disordered" evidence="4">
    <location>
        <begin position="630"/>
        <end position="663"/>
    </location>
</feature>
<feature type="non-terminal residue" evidence="7">
    <location>
        <position position="1"/>
    </location>
</feature>
<dbReference type="GO" id="GO:0005524">
    <property type="term" value="F:ATP binding"/>
    <property type="evidence" value="ECO:0007669"/>
    <property type="project" value="UniProtKB-UniRule"/>
</dbReference>
<evidence type="ECO:0000256" key="3">
    <source>
        <dbReference type="PROSITE-ProRule" id="PRU00283"/>
    </source>
</evidence>
<organism evidence="7 8">
    <name type="scientific">Symbiodinium necroappetens</name>
    <dbReference type="NCBI Taxonomy" id="1628268"/>
    <lineage>
        <taxon>Eukaryota</taxon>
        <taxon>Sar</taxon>
        <taxon>Alveolata</taxon>
        <taxon>Dinophyceae</taxon>
        <taxon>Suessiales</taxon>
        <taxon>Symbiodiniaceae</taxon>
        <taxon>Symbiodinium</taxon>
    </lineage>
</organism>
<dbReference type="GO" id="GO:0003777">
    <property type="term" value="F:microtubule motor activity"/>
    <property type="evidence" value="ECO:0007669"/>
    <property type="project" value="InterPro"/>
</dbReference>
<feature type="compositionally biased region" description="Polar residues" evidence="4">
    <location>
        <begin position="1576"/>
        <end position="1585"/>
    </location>
</feature>
<feature type="chain" id="PRO_5033015759" evidence="5">
    <location>
        <begin position="19"/>
        <end position="1826"/>
    </location>
</feature>
<keyword evidence="8" id="KW-1185">Reference proteome</keyword>
<dbReference type="GO" id="GO:0005875">
    <property type="term" value="C:microtubule associated complex"/>
    <property type="evidence" value="ECO:0007669"/>
    <property type="project" value="TreeGrafter"/>
</dbReference>
<keyword evidence="3" id="KW-0505">Motor protein</keyword>
<sequence length="1826" mass="198071">MSIVQMLWPVTFFFFTSAQDAVEAALVEDLEQPASAPPGIHSLSVASSLPPLTLVGKHFDRVVRAADPTSEEWVVFFCVSWLDECQDGIRIETMLSKASKLQGLCRGTRTVNVGARFFGGRPSLAELRKLNVPGVDEQVGGQKKAFGGDASSGRGLRSGASCLDVLEKRSVLVAVRSRPFNEREKAASSGDCLSFQEETGMTLHREDDKDYRFAFDCVMRPETEQREVYDRTARPLLHKVLEGYNGCLFAYGQTGSGKTFTMQGTSDQKGIIPTLCTELFGEIKECAEKRNITVVCSVLEIYNEKVRDLSVDSSDDLSIREDTAEGGKGIHVEGLTEVQVRSCEEVLDCIAKAQQRRAVGKTNMNEHSSRSHSVVTLRIGAYDCDDVDGATLTVSKLHLIDLAGSERQKATGWKMLVLPMDATGGVEVQELRALLGAPGNDDYELVESVQGPYRRPADPAASVRHSVQSPGETDPLQGPPAPGPEDFPRTQRDEGSRFWLVCRTVDGRELRPPVAHSTFAAAKPLCKVGEPAEAPAQEDEATLDGVSLLDVAATTLDDRSQALSAPGANMFPHGPSLTAACTDAFVFQSAESAPAEDPLALRVDRLEGAISKIAAGVKALVARDSVPVASAAPPSLGATPKAKSKVGKKGPAPVPDPHLDPGVARAALDSGVSLASLAEMDKLMRDSGAPNVNRRAPRATKASVLSESEDEGGEEHQGAAAQPEEGTDPISTAISQLTRVVEALAQDKIKKPTNGLDKVLDSSGGASGSADLATSSRRTGAARRALKSALVDNPEVLSRSVEELMREDLHALQTPGFQGKVSARAWLEHRSRIGPYQTMARTAWSAAGALDCLRQNKPAEAEARLSLLLVALDQVAIDRGNWAMGSEILLETPVPMHSFRSHELRDPEQVFSRILDPRLAELALHYLKDQSDFLEKRAKLARRPNTGAQAFGLPFLRGFFEACRFFRSLLRGDNHPEEADLLSCGFAFLAPPWFSCYGAPAATPVASGPRLDFGHHLGVLTRSEAVPAKPIQVDRLRFLGSPPFAPEGYLDQHTLSRFLRPFDYADKPDIQKRPPPRVQVLASRAERLALFKKLAETGRLRPVKVEPSRLPYAAGLFSVIKDLSRDRLILDSRPANVLEHPPAFWTSSLSSPAALLQIVLEAGEMLRVSTADLRDYFYYFNIPQQRLERNVIKGSLSLSEATQLFGFDCAPFVSDDDRVHVGLSTLAMGDSSACEFAQGSHLAVLYHHGALDGHELLLPTFPPPRGLLSIGVVVDDLVILERCLDPSLLDPQADALPQGREHSLGGDRLRHAHAAYASAGLESNLDKGARDVSRMKFWGADLDGRRVFLLRRRCLSLFELCFAALRGTVLDVFYATDASDVLLAAALLRSRELLSEDLELPEGESFTPHPFWRKLARSLQFSTCWVQEGRRSQHINLKELKAYLALERSVASRCSSVRILCGLDSQVALAALLKGRSASPALNSLLRRSLPGMLGSDLYAGLSFLKSEENSADDPTRDRVPRSPSEPLPDWFVPLARGDTAPLDAWLSRQADLLAARESEPFRPEDLERRLPPRSSTPAGSTQPPGFNLDPSFAPRLPPARVGLKSGRAARARKKRLLNIMALHRTALDLRPPPGLTLNPRLRGIITLASLPRRWFLPATGPLDFSLRGALDFMSADASFGRALIRVGSPWVLSLTPALAPDLNPYSPFTAELLQLCADGDLCACFSFSLVGETLSVAWQPAIRDSRNPLGKPHLPQGVFDRVVRDNRLAKVVSEVVGSLQASPSVAFPTQASCGSVLAGVDAHESLVILTLQAPTPFAAAAVRTL</sequence>
<feature type="non-terminal residue" evidence="7">
    <location>
        <position position="1826"/>
    </location>
</feature>
<evidence type="ECO:0000256" key="4">
    <source>
        <dbReference type="SAM" id="MobiDB-lite"/>
    </source>
</evidence>
<dbReference type="PROSITE" id="PS50067">
    <property type="entry name" value="KINESIN_MOTOR_2"/>
    <property type="match status" value="1"/>
</dbReference>
<dbReference type="Proteomes" id="UP000601435">
    <property type="component" value="Unassembled WGS sequence"/>
</dbReference>
<dbReference type="InterPro" id="IPR027417">
    <property type="entry name" value="P-loop_NTPase"/>
</dbReference>
<dbReference type="PROSITE" id="PS00411">
    <property type="entry name" value="KINESIN_MOTOR_1"/>
    <property type="match status" value="1"/>
</dbReference>
<feature type="binding site" evidence="3">
    <location>
        <begin position="252"/>
        <end position="259"/>
    </location>
    <ligand>
        <name>ATP</name>
        <dbReference type="ChEBI" id="CHEBI:30616"/>
    </ligand>
</feature>
<evidence type="ECO:0000259" key="6">
    <source>
        <dbReference type="PROSITE" id="PS50067"/>
    </source>
</evidence>
<gene>
    <name evidence="7" type="primary">KIF3A</name>
    <name evidence="7" type="ORF">SNEC2469_LOCUS29079</name>
</gene>
<dbReference type="EMBL" id="CAJNJA010064541">
    <property type="protein sequence ID" value="CAE7883247.1"/>
    <property type="molecule type" value="Genomic_DNA"/>
</dbReference>
<dbReference type="GO" id="GO:0051231">
    <property type="term" value="P:spindle elongation"/>
    <property type="evidence" value="ECO:0007669"/>
    <property type="project" value="TreeGrafter"/>
</dbReference>
<dbReference type="Pfam" id="PF00225">
    <property type="entry name" value="Kinesin"/>
    <property type="match status" value="1"/>
</dbReference>
<dbReference type="GO" id="GO:0008017">
    <property type="term" value="F:microtubule binding"/>
    <property type="evidence" value="ECO:0007669"/>
    <property type="project" value="InterPro"/>
</dbReference>
<feature type="signal peptide" evidence="5">
    <location>
        <begin position="1"/>
        <end position="18"/>
    </location>
</feature>
<dbReference type="InterPro" id="IPR001752">
    <property type="entry name" value="Kinesin_motor_dom"/>
</dbReference>
<protein>
    <submittedName>
        <fullName evidence="7">KIF3A protein</fullName>
    </submittedName>
</protein>
<dbReference type="InterPro" id="IPR019821">
    <property type="entry name" value="Kinesin_motor_CS"/>
</dbReference>
<feature type="region of interest" description="Disordered" evidence="4">
    <location>
        <begin position="685"/>
        <end position="728"/>
    </location>
</feature>
<keyword evidence="1 3" id="KW-0547">Nucleotide-binding</keyword>
<reference evidence="7" key="1">
    <citation type="submission" date="2021-02" db="EMBL/GenBank/DDBJ databases">
        <authorList>
            <person name="Dougan E. K."/>
            <person name="Rhodes N."/>
            <person name="Thang M."/>
            <person name="Chan C."/>
        </authorList>
    </citation>
    <scope>NUCLEOTIDE SEQUENCE</scope>
</reference>
<name>A0A813AYE2_9DINO</name>
<evidence type="ECO:0000256" key="2">
    <source>
        <dbReference type="ARBA" id="ARBA00022840"/>
    </source>
</evidence>
<dbReference type="SUPFAM" id="SSF52540">
    <property type="entry name" value="P-loop containing nucleoside triphosphate hydrolases"/>
    <property type="match status" value="1"/>
</dbReference>
<evidence type="ECO:0000256" key="1">
    <source>
        <dbReference type="ARBA" id="ARBA00022741"/>
    </source>
</evidence>
<feature type="region of interest" description="Disordered" evidence="4">
    <location>
        <begin position="453"/>
        <end position="492"/>
    </location>
</feature>
<dbReference type="GO" id="GO:0007018">
    <property type="term" value="P:microtubule-based movement"/>
    <property type="evidence" value="ECO:0007669"/>
    <property type="project" value="InterPro"/>
</dbReference>
<proteinExistence type="inferred from homology"/>
<dbReference type="PANTHER" id="PTHR47969">
    <property type="entry name" value="CHROMOSOME-ASSOCIATED KINESIN KIF4A-RELATED"/>
    <property type="match status" value="1"/>
</dbReference>
<dbReference type="PRINTS" id="PR00380">
    <property type="entry name" value="KINESINHEAVY"/>
</dbReference>
<feature type="compositionally biased region" description="Basic and acidic residues" evidence="4">
    <location>
        <begin position="1557"/>
        <end position="1571"/>
    </location>
</feature>
<dbReference type="Gene3D" id="3.40.850.10">
    <property type="entry name" value="Kinesin motor domain"/>
    <property type="match status" value="1"/>
</dbReference>
<accession>A0A813AYE2</accession>
<dbReference type="InterPro" id="IPR027640">
    <property type="entry name" value="Kinesin-like_fam"/>
</dbReference>
<feature type="domain" description="Kinesin motor" evidence="6">
    <location>
        <begin position="170"/>
        <end position="412"/>
    </location>
</feature>
<comment type="caution">
    <text evidence="7">The sequence shown here is derived from an EMBL/GenBank/DDBJ whole genome shotgun (WGS) entry which is preliminary data.</text>
</comment>
<feature type="region of interest" description="Disordered" evidence="4">
    <location>
        <begin position="1557"/>
        <end position="1594"/>
    </location>
</feature>
<feature type="compositionally biased region" description="Low complexity" evidence="4">
    <location>
        <begin position="761"/>
        <end position="778"/>
    </location>
</feature>
<feature type="region of interest" description="Disordered" evidence="4">
    <location>
        <begin position="1509"/>
        <end position="1533"/>
    </location>
</feature>
<comment type="similarity">
    <text evidence="3">Belongs to the TRAFAC class myosin-kinesin ATPase superfamily. Kinesin family.</text>
</comment>
<keyword evidence="5" id="KW-0732">Signal</keyword>
<dbReference type="PANTHER" id="PTHR47969:SF29">
    <property type="entry name" value="KINESIN-LIKE PROTEIN"/>
    <property type="match status" value="1"/>
</dbReference>
<dbReference type="OrthoDB" id="3176171at2759"/>
<evidence type="ECO:0000256" key="5">
    <source>
        <dbReference type="SAM" id="SignalP"/>
    </source>
</evidence>
<dbReference type="GO" id="GO:0007052">
    <property type="term" value="P:mitotic spindle organization"/>
    <property type="evidence" value="ECO:0007669"/>
    <property type="project" value="TreeGrafter"/>
</dbReference>
<feature type="region of interest" description="Disordered" evidence="4">
    <location>
        <begin position="754"/>
        <end position="778"/>
    </location>
</feature>
<evidence type="ECO:0000313" key="8">
    <source>
        <dbReference type="Proteomes" id="UP000601435"/>
    </source>
</evidence>
<evidence type="ECO:0000313" key="7">
    <source>
        <dbReference type="EMBL" id="CAE7883247.1"/>
    </source>
</evidence>
<dbReference type="InterPro" id="IPR036961">
    <property type="entry name" value="Kinesin_motor_dom_sf"/>
</dbReference>